<dbReference type="GO" id="GO:0016747">
    <property type="term" value="F:acyltransferase activity, transferring groups other than amino-acyl groups"/>
    <property type="evidence" value="ECO:0007669"/>
    <property type="project" value="InterPro"/>
</dbReference>
<name>A0A1T4W8R6_9BACT</name>
<sequence length="121" mass="13433">MHLTLKFDTDEMDWNQVAAIYEAAGFTGRDAASLQSAFTSSDAVCFAFDTNRLIGMGRVDASDNGPALHDLCIVESYKGFGLGHTMHDYLARNVEGTLPIRYRNDAELEFYKAMELDELLG</sequence>
<dbReference type="Proteomes" id="UP000190027">
    <property type="component" value="Unassembled WGS sequence"/>
</dbReference>
<organism evidence="2 3">
    <name type="scientific">Paucidesulfovibrio gracilis DSM 16080</name>
    <dbReference type="NCBI Taxonomy" id="1121449"/>
    <lineage>
        <taxon>Bacteria</taxon>
        <taxon>Pseudomonadati</taxon>
        <taxon>Thermodesulfobacteriota</taxon>
        <taxon>Desulfovibrionia</taxon>
        <taxon>Desulfovibrionales</taxon>
        <taxon>Desulfovibrionaceae</taxon>
        <taxon>Paucidesulfovibrio</taxon>
    </lineage>
</organism>
<dbReference type="PROSITE" id="PS51186">
    <property type="entry name" value="GNAT"/>
    <property type="match status" value="1"/>
</dbReference>
<dbReference type="Gene3D" id="3.40.630.30">
    <property type="match status" value="1"/>
</dbReference>
<dbReference type="InterPro" id="IPR000182">
    <property type="entry name" value="GNAT_dom"/>
</dbReference>
<dbReference type="InterPro" id="IPR016181">
    <property type="entry name" value="Acyl_CoA_acyltransferase"/>
</dbReference>
<protein>
    <recommendedName>
        <fullName evidence="1">N-acetyltransferase domain-containing protein</fullName>
    </recommendedName>
</protein>
<dbReference type="RefSeq" id="WP_078716102.1">
    <property type="nucleotide sequence ID" value="NZ_FUYC01000002.1"/>
</dbReference>
<evidence type="ECO:0000313" key="3">
    <source>
        <dbReference type="Proteomes" id="UP000190027"/>
    </source>
</evidence>
<reference evidence="2 3" key="1">
    <citation type="submission" date="2017-02" db="EMBL/GenBank/DDBJ databases">
        <authorList>
            <person name="Peterson S.W."/>
        </authorList>
    </citation>
    <scope>NUCLEOTIDE SEQUENCE [LARGE SCALE GENOMIC DNA]</scope>
    <source>
        <strain evidence="2 3">DSM 16080</strain>
    </source>
</reference>
<gene>
    <name evidence="2" type="ORF">SAMN02745704_00517</name>
</gene>
<evidence type="ECO:0000313" key="2">
    <source>
        <dbReference type="EMBL" id="SKA73704.1"/>
    </source>
</evidence>
<dbReference type="SUPFAM" id="SSF55729">
    <property type="entry name" value="Acyl-CoA N-acyltransferases (Nat)"/>
    <property type="match status" value="1"/>
</dbReference>
<accession>A0A1T4W8R6</accession>
<dbReference type="EMBL" id="FUYC01000002">
    <property type="protein sequence ID" value="SKA73704.1"/>
    <property type="molecule type" value="Genomic_DNA"/>
</dbReference>
<feature type="domain" description="N-acetyltransferase" evidence="1">
    <location>
        <begin position="5"/>
        <end position="121"/>
    </location>
</feature>
<dbReference type="AlphaFoldDB" id="A0A1T4W8R6"/>
<dbReference type="STRING" id="1121449.SAMN02745704_00517"/>
<evidence type="ECO:0000259" key="1">
    <source>
        <dbReference type="PROSITE" id="PS51186"/>
    </source>
</evidence>
<proteinExistence type="predicted"/>
<keyword evidence="3" id="KW-1185">Reference proteome</keyword>
<dbReference type="OrthoDB" id="9775804at2"/>